<feature type="active site" description="Nucleophile" evidence="5">
    <location>
        <position position="38"/>
    </location>
</feature>
<keyword evidence="9" id="KW-1185">Reference proteome</keyword>
<dbReference type="RefSeq" id="WP_236578220.1">
    <property type="nucleotide sequence ID" value="NZ_AP017470.1"/>
</dbReference>
<reference evidence="8 9" key="1">
    <citation type="journal article" date="2012" name="Extremophiles">
        <title>Thermotomaculum hydrothermale gen. nov., sp. nov., a novel heterotrophic thermophile within the phylum Acidobacteria from a deep-sea hydrothermal vent chimney in the Southern Okinawa Trough.</title>
        <authorList>
            <person name="Izumi H."/>
            <person name="Nunoura T."/>
            <person name="Miyazaki M."/>
            <person name="Mino S."/>
            <person name="Toki T."/>
            <person name="Takai K."/>
            <person name="Sako Y."/>
            <person name="Sawabe T."/>
            <person name="Nakagawa S."/>
        </authorList>
    </citation>
    <scope>NUCLEOTIDE SEQUENCE [LARGE SCALE GENOMIC DNA]</scope>
    <source>
        <strain evidence="8 9">AC55</strain>
    </source>
</reference>
<dbReference type="GO" id="GO:0031119">
    <property type="term" value="P:tRNA pseudouridine synthesis"/>
    <property type="evidence" value="ECO:0007669"/>
    <property type="project" value="UniProtKB-UniRule"/>
</dbReference>
<dbReference type="InterPro" id="IPR020103">
    <property type="entry name" value="PsdUridine_synth_cat_dom_sf"/>
</dbReference>
<dbReference type="Gene3D" id="3.30.2350.10">
    <property type="entry name" value="Pseudouridine synthase"/>
    <property type="match status" value="1"/>
</dbReference>
<dbReference type="EMBL" id="AP017470">
    <property type="protein sequence ID" value="BBB33593.1"/>
    <property type="molecule type" value="Genomic_DNA"/>
</dbReference>
<comment type="function">
    <text evidence="5">Responsible for synthesis of pseudouridine from uracil-55 in the psi GC loop of transfer RNAs.</text>
</comment>
<keyword evidence="3 5" id="KW-0819">tRNA processing</keyword>
<dbReference type="KEGG" id="thyd:TTHT_2165"/>
<dbReference type="InterPro" id="IPR002501">
    <property type="entry name" value="PsdUridine_synth_N"/>
</dbReference>
<comment type="catalytic activity">
    <reaction evidence="1 5">
        <text>uridine(55) in tRNA = pseudouridine(55) in tRNA</text>
        <dbReference type="Rhea" id="RHEA:42532"/>
        <dbReference type="Rhea" id="RHEA-COMP:10101"/>
        <dbReference type="Rhea" id="RHEA-COMP:10102"/>
        <dbReference type="ChEBI" id="CHEBI:65314"/>
        <dbReference type="ChEBI" id="CHEBI:65315"/>
        <dbReference type="EC" id="5.4.99.25"/>
    </reaction>
</comment>
<proteinExistence type="inferred from homology"/>
<dbReference type="HAMAP" id="MF_01080">
    <property type="entry name" value="TruB_bact"/>
    <property type="match status" value="1"/>
</dbReference>
<feature type="domain" description="Pseudouridine synthase II N-terminal" evidence="6">
    <location>
        <begin position="23"/>
        <end position="171"/>
    </location>
</feature>
<evidence type="ECO:0000313" key="9">
    <source>
        <dbReference type="Proteomes" id="UP000595564"/>
    </source>
</evidence>
<organism evidence="8 9">
    <name type="scientific">Thermotomaculum hydrothermale</name>
    <dbReference type="NCBI Taxonomy" id="981385"/>
    <lineage>
        <taxon>Bacteria</taxon>
        <taxon>Pseudomonadati</taxon>
        <taxon>Acidobacteriota</taxon>
        <taxon>Holophagae</taxon>
        <taxon>Thermotomaculales</taxon>
        <taxon>Thermotomaculaceae</taxon>
        <taxon>Thermotomaculum</taxon>
    </lineage>
</organism>
<dbReference type="PANTHER" id="PTHR13767">
    <property type="entry name" value="TRNA-PSEUDOURIDINE SYNTHASE"/>
    <property type="match status" value="1"/>
</dbReference>
<sequence length="289" mass="33232">MNNVYLIDKPEGFTSFDVVRYVKKSLGIKKVGHTGTLDPFATGLLIVCTGNFTRLTDYFHQYLKTYKSTFVLGEFRDTDDITGEVLKRFEVNPIPYERVVNALKSFEGEIEQLPPFISAKKVNGERLYKLNRKERKVEPEKTRVYIKEIKILSYNFPEIEVEITCGTGTYIRSIARDLGEMLNCGCYVKSLRRTKIGNYSVENAGNIENLKAIPHKDILPHLDAIVPDEEKTKKILSGNEVFLSNFDVESEKVRVFSPFFRELLSICEVKKQENGVILKPEKVFKREIL</sequence>
<dbReference type="GO" id="GO:0160148">
    <property type="term" value="F:tRNA pseudouridine(55) synthase activity"/>
    <property type="evidence" value="ECO:0007669"/>
    <property type="project" value="UniProtKB-EC"/>
</dbReference>
<dbReference type="GO" id="GO:1990481">
    <property type="term" value="P:mRNA pseudouridine synthesis"/>
    <property type="evidence" value="ECO:0007669"/>
    <property type="project" value="TreeGrafter"/>
</dbReference>
<evidence type="ECO:0000256" key="1">
    <source>
        <dbReference type="ARBA" id="ARBA00000385"/>
    </source>
</evidence>
<dbReference type="Proteomes" id="UP000595564">
    <property type="component" value="Chromosome"/>
</dbReference>
<evidence type="ECO:0000313" key="8">
    <source>
        <dbReference type="EMBL" id="BBB33593.1"/>
    </source>
</evidence>
<keyword evidence="4 5" id="KW-0413">Isomerase</keyword>
<evidence type="ECO:0000259" key="7">
    <source>
        <dbReference type="Pfam" id="PF16198"/>
    </source>
</evidence>
<dbReference type="CDD" id="cd02573">
    <property type="entry name" value="PseudoU_synth_EcTruB"/>
    <property type="match status" value="1"/>
</dbReference>
<comment type="similarity">
    <text evidence="2 5">Belongs to the pseudouridine synthase TruB family. Type 1 subfamily.</text>
</comment>
<name>A0A7R6PPT1_9BACT</name>
<evidence type="ECO:0000256" key="2">
    <source>
        <dbReference type="ARBA" id="ARBA00005642"/>
    </source>
</evidence>
<protein>
    <recommendedName>
        <fullName evidence="5">tRNA pseudouridine synthase B</fullName>
        <ecNumber evidence="5">5.4.99.25</ecNumber>
    </recommendedName>
    <alternativeName>
        <fullName evidence="5">tRNA pseudouridine(55) synthase</fullName>
        <shortName evidence="5">Psi55 synthase</shortName>
    </alternativeName>
    <alternativeName>
        <fullName evidence="5">tRNA pseudouridylate synthase</fullName>
    </alternativeName>
    <alternativeName>
        <fullName evidence="5">tRNA-uridine isomerase</fullName>
    </alternativeName>
</protein>
<evidence type="ECO:0000256" key="4">
    <source>
        <dbReference type="ARBA" id="ARBA00023235"/>
    </source>
</evidence>
<dbReference type="Pfam" id="PF16198">
    <property type="entry name" value="TruB_C_2"/>
    <property type="match status" value="1"/>
</dbReference>
<accession>A0A7R6PPT1</accession>
<dbReference type="Pfam" id="PF01509">
    <property type="entry name" value="TruB_N"/>
    <property type="match status" value="1"/>
</dbReference>
<dbReference type="SUPFAM" id="SSF55120">
    <property type="entry name" value="Pseudouridine synthase"/>
    <property type="match status" value="1"/>
</dbReference>
<dbReference type="InterPro" id="IPR032819">
    <property type="entry name" value="TruB_C"/>
</dbReference>
<dbReference type="PANTHER" id="PTHR13767:SF2">
    <property type="entry name" value="PSEUDOURIDYLATE SYNTHASE TRUB1"/>
    <property type="match status" value="1"/>
</dbReference>
<dbReference type="InterPro" id="IPR014780">
    <property type="entry name" value="tRNA_psdUridine_synth_TruB"/>
</dbReference>
<dbReference type="AlphaFoldDB" id="A0A7R6PPT1"/>
<evidence type="ECO:0000259" key="6">
    <source>
        <dbReference type="Pfam" id="PF01509"/>
    </source>
</evidence>
<evidence type="ECO:0000256" key="3">
    <source>
        <dbReference type="ARBA" id="ARBA00022694"/>
    </source>
</evidence>
<feature type="domain" description="tRNA pseudouridylate synthase B C-terminal" evidence="7">
    <location>
        <begin position="172"/>
        <end position="212"/>
    </location>
</feature>
<gene>
    <name evidence="5 8" type="primary">truB</name>
    <name evidence="8" type="ORF">TTHT_2165</name>
</gene>
<dbReference type="EC" id="5.4.99.25" evidence="5"/>
<dbReference type="GO" id="GO:0003723">
    <property type="term" value="F:RNA binding"/>
    <property type="evidence" value="ECO:0007669"/>
    <property type="project" value="InterPro"/>
</dbReference>
<evidence type="ECO:0000256" key="5">
    <source>
        <dbReference type="HAMAP-Rule" id="MF_01080"/>
    </source>
</evidence>
<dbReference type="NCBIfam" id="TIGR00431">
    <property type="entry name" value="TruB"/>
    <property type="match status" value="1"/>
</dbReference>